<keyword evidence="6 11" id="KW-1133">Transmembrane helix</keyword>
<evidence type="ECO:0000259" key="12">
    <source>
        <dbReference type="PROSITE" id="PS51123"/>
    </source>
</evidence>
<dbReference type="PANTHER" id="PTHR30329">
    <property type="entry name" value="STATOR ELEMENT OF FLAGELLAR MOTOR COMPLEX"/>
    <property type="match status" value="1"/>
</dbReference>
<evidence type="ECO:0000256" key="4">
    <source>
        <dbReference type="ARBA" id="ARBA00022475"/>
    </source>
</evidence>
<dbReference type="PANTHER" id="PTHR30329:SF21">
    <property type="entry name" value="LIPOPROTEIN YIAD-RELATED"/>
    <property type="match status" value="1"/>
</dbReference>
<feature type="compositionally biased region" description="Basic and acidic residues" evidence="10">
    <location>
        <begin position="81"/>
        <end position="94"/>
    </location>
</feature>
<keyword evidence="4" id="KW-1003">Cell membrane</keyword>
<dbReference type="Gene3D" id="3.30.1330.60">
    <property type="entry name" value="OmpA-like domain"/>
    <property type="match status" value="1"/>
</dbReference>
<dbReference type="InterPro" id="IPR036737">
    <property type="entry name" value="OmpA-like_sf"/>
</dbReference>
<comment type="similarity">
    <text evidence="3">Belongs to the MotB family.</text>
</comment>
<evidence type="ECO:0000256" key="10">
    <source>
        <dbReference type="SAM" id="MobiDB-lite"/>
    </source>
</evidence>
<evidence type="ECO:0000256" key="11">
    <source>
        <dbReference type="SAM" id="Phobius"/>
    </source>
</evidence>
<keyword evidence="14" id="KW-1185">Reference proteome</keyword>
<dbReference type="InterPro" id="IPR006664">
    <property type="entry name" value="OMP_bac"/>
</dbReference>
<dbReference type="CDD" id="cd07185">
    <property type="entry name" value="OmpA_C-like"/>
    <property type="match status" value="1"/>
</dbReference>
<dbReference type="Pfam" id="PF00691">
    <property type="entry name" value="OmpA"/>
    <property type="match status" value="1"/>
</dbReference>
<proteinExistence type="inferred from homology"/>
<name>A0ABS2Q3W3_9BACL</name>
<keyword evidence="7 9" id="KW-0472">Membrane</keyword>
<keyword evidence="5 11" id="KW-0812">Transmembrane</keyword>
<dbReference type="Proteomes" id="UP000808914">
    <property type="component" value="Unassembled WGS sequence"/>
</dbReference>
<evidence type="ECO:0000256" key="9">
    <source>
        <dbReference type="PROSITE-ProRule" id="PRU00473"/>
    </source>
</evidence>
<feature type="domain" description="OmpA-like" evidence="12">
    <location>
        <begin position="126"/>
        <end position="248"/>
    </location>
</feature>
<dbReference type="InterPro" id="IPR025713">
    <property type="entry name" value="MotB-like_N_dom"/>
</dbReference>
<dbReference type="RefSeq" id="WP_205004862.1">
    <property type="nucleotide sequence ID" value="NZ_JAFBER010000037.1"/>
</dbReference>
<evidence type="ECO:0000256" key="5">
    <source>
        <dbReference type="ARBA" id="ARBA00022692"/>
    </source>
</evidence>
<dbReference type="PRINTS" id="PR01021">
    <property type="entry name" value="OMPADOMAIN"/>
</dbReference>
<accession>A0ABS2Q3W3</accession>
<evidence type="ECO:0000256" key="2">
    <source>
        <dbReference type="ARBA" id="ARBA00004442"/>
    </source>
</evidence>
<gene>
    <name evidence="13" type="ORF">JOD45_003228</name>
</gene>
<comment type="caution">
    <text evidence="13">The sequence shown here is derived from an EMBL/GenBank/DDBJ whole genome shotgun (WGS) entry which is preliminary data.</text>
</comment>
<dbReference type="SUPFAM" id="SSF103088">
    <property type="entry name" value="OmpA-like"/>
    <property type="match status" value="1"/>
</dbReference>
<dbReference type="EMBL" id="JAFBER010000037">
    <property type="protein sequence ID" value="MBM7646993.1"/>
    <property type="molecule type" value="Genomic_DNA"/>
</dbReference>
<evidence type="ECO:0000256" key="3">
    <source>
        <dbReference type="ARBA" id="ARBA00008914"/>
    </source>
</evidence>
<dbReference type="PROSITE" id="PS51123">
    <property type="entry name" value="OMPA_2"/>
    <property type="match status" value="1"/>
</dbReference>
<comment type="subcellular location">
    <subcellularLocation>
        <location evidence="1">Cell membrane</location>
        <topology evidence="1">Single-pass membrane protein</topology>
    </subcellularLocation>
    <subcellularLocation>
        <location evidence="2">Cell outer membrane</location>
    </subcellularLocation>
</comment>
<evidence type="ECO:0000313" key="13">
    <source>
        <dbReference type="EMBL" id="MBM7646993.1"/>
    </source>
</evidence>
<keyword evidence="8" id="KW-0998">Cell outer membrane</keyword>
<protein>
    <submittedName>
        <fullName evidence="13">Chemotaxis protein MotB</fullName>
    </submittedName>
</protein>
<dbReference type="InterPro" id="IPR006665">
    <property type="entry name" value="OmpA-like"/>
</dbReference>
<organism evidence="13 14">
    <name type="scientific">Scopulibacillus daqui</name>
    <dbReference type="NCBI Taxonomy" id="1469162"/>
    <lineage>
        <taxon>Bacteria</taxon>
        <taxon>Bacillati</taxon>
        <taxon>Bacillota</taxon>
        <taxon>Bacilli</taxon>
        <taxon>Bacillales</taxon>
        <taxon>Sporolactobacillaceae</taxon>
        <taxon>Scopulibacillus</taxon>
    </lineage>
</organism>
<feature type="region of interest" description="Disordered" evidence="10">
    <location>
        <begin position="70"/>
        <end position="94"/>
    </location>
</feature>
<evidence type="ECO:0000256" key="8">
    <source>
        <dbReference type="ARBA" id="ARBA00023237"/>
    </source>
</evidence>
<evidence type="ECO:0000313" key="14">
    <source>
        <dbReference type="Proteomes" id="UP000808914"/>
    </source>
</evidence>
<evidence type="ECO:0000256" key="6">
    <source>
        <dbReference type="ARBA" id="ARBA00022989"/>
    </source>
</evidence>
<feature type="transmembrane region" description="Helical" evidence="11">
    <location>
        <begin position="20"/>
        <end position="39"/>
    </location>
</feature>
<sequence>MKKRRQKKNEQGENHERWMITYSDLITVLLVFIVVLYSMSQVQNQKFNALINSLHTAFKGDAALDEATKSAQRSSFMMPEETVKKDNKYKKKEEENNQRLNKLYVKLDQFIKKNGLNSDITLKNLPKGVRITFKDNILFDLGSASLKEQAKPVLHKVGQILKNVPNDISIEGHTDNTPIGSRSRFRSNWELSGARAQSVIEYLVQHDGLEKSRMQFVGYGEYKPIVKNDTPEHKAMNRRVNIVVLRHDDVP</sequence>
<reference evidence="13 14" key="1">
    <citation type="submission" date="2021-01" db="EMBL/GenBank/DDBJ databases">
        <title>Genomic Encyclopedia of Type Strains, Phase IV (KMG-IV): sequencing the most valuable type-strain genomes for metagenomic binning, comparative biology and taxonomic classification.</title>
        <authorList>
            <person name="Goeker M."/>
        </authorList>
    </citation>
    <scope>NUCLEOTIDE SEQUENCE [LARGE SCALE GENOMIC DNA]</scope>
    <source>
        <strain evidence="13 14">DSM 28236</strain>
    </source>
</reference>
<dbReference type="InterPro" id="IPR050330">
    <property type="entry name" value="Bact_OuterMem_StrucFunc"/>
</dbReference>
<evidence type="ECO:0000256" key="7">
    <source>
        <dbReference type="ARBA" id="ARBA00023136"/>
    </source>
</evidence>
<dbReference type="Pfam" id="PF13677">
    <property type="entry name" value="MotB_plug"/>
    <property type="match status" value="1"/>
</dbReference>
<evidence type="ECO:0000256" key="1">
    <source>
        <dbReference type="ARBA" id="ARBA00004162"/>
    </source>
</evidence>